<protein>
    <submittedName>
        <fullName evidence="1">Uncharacterized protein</fullName>
    </submittedName>
</protein>
<name>A3ZTK4_9BACT</name>
<evidence type="ECO:0000313" key="1">
    <source>
        <dbReference type="EMBL" id="EAQ80267.1"/>
    </source>
</evidence>
<organism evidence="1 2">
    <name type="scientific">Blastopirellula marina DSM 3645</name>
    <dbReference type="NCBI Taxonomy" id="314230"/>
    <lineage>
        <taxon>Bacteria</taxon>
        <taxon>Pseudomonadati</taxon>
        <taxon>Planctomycetota</taxon>
        <taxon>Planctomycetia</taxon>
        <taxon>Pirellulales</taxon>
        <taxon>Pirellulaceae</taxon>
        <taxon>Blastopirellula</taxon>
    </lineage>
</organism>
<gene>
    <name evidence="1" type="ORF">DSM3645_19763</name>
</gene>
<dbReference type="OrthoDB" id="280877at2"/>
<dbReference type="RefSeq" id="WP_002651850.1">
    <property type="nucleotide sequence ID" value="NZ_CH672376.1"/>
</dbReference>
<sequence>MNHNGVLGILVLSWVLALGCGSSGPQSQAEFIAAYRAAHASGDQENVYRMIAWIDEVRPELEDPYEGGDPARRMTRKAIHWSLIDNSTNGEIRSIDVIETPEEHENSTIVPQPLYWLNITTRETSKKKGPGFDIHNGYVRLPVIEWNGVHYFYGSPHYSLESPIELADSNSSHDRVK</sequence>
<evidence type="ECO:0000313" key="2">
    <source>
        <dbReference type="Proteomes" id="UP000004358"/>
    </source>
</evidence>
<dbReference type="AlphaFoldDB" id="A3ZTK4"/>
<dbReference type="EMBL" id="AANZ01000010">
    <property type="protein sequence ID" value="EAQ80267.1"/>
    <property type="molecule type" value="Genomic_DNA"/>
</dbReference>
<reference evidence="1 2" key="1">
    <citation type="submission" date="2006-02" db="EMBL/GenBank/DDBJ databases">
        <authorList>
            <person name="Amann R."/>
            <person name="Ferriera S."/>
            <person name="Johnson J."/>
            <person name="Kravitz S."/>
            <person name="Halpern A."/>
            <person name="Remington K."/>
            <person name="Beeson K."/>
            <person name="Tran B."/>
            <person name="Rogers Y.-H."/>
            <person name="Friedman R."/>
            <person name="Venter J.C."/>
        </authorList>
    </citation>
    <scope>NUCLEOTIDE SEQUENCE [LARGE SCALE GENOMIC DNA]</scope>
    <source>
        <strain evidence="1 2">DSM 3645</strain>
    </source>
</reference>
<accession>A3ZTK4</accession>
<dbReference type="HOGENOM" id="CLU_1515037_0_0_0"/>
<dbReference type="Proteomes" id="UP000004358">
    <property type="component" value="Unassembled WGS sequence"/>
</dbReference>
<proteinExistence type="predicted"/>
<comment type="caution">
    <text evidence="1">The sequence shown here is derived from an EMBL/GenBank/DDBJ whole genome shotgun (WGS) entry which is preliminary data.</text>
</comment>